<sequence>MKKWLIATLLFSLFTGCNPHKKNLKKYQFQDLGQKTIQIQSDFFHLSLRYGGVQKPETQKNSQKSAKNTLLFVFDLDDKSYQAYIDVLENLQKDYKDLRVIGVLDTHKDPKILQKFAQDYKIHFPILNPMDGKSLRADFSKILAQNAELEEQNSQAIDPNQNALAQNSTSQHSLATPTQNTLKNTAQNTQQHSEQKTPYPILGLPFLVLYDKNGQKVQYYEGSVVQEMFMHDLNHL</sequence>
<dbReference type="Proteomes" id="UP000001522">
    <property type="component" value="Chromosome"/>
</dbReference>
<name>D3UJA6_HELM1</name>
<evidence type="ECO:0000313" key="1">
    <source>
        <dbReference type="EMBL" id="CBG40581.1"/>
    </source>
</evidence>
<dbReference type="AlphaFoldDB" id="D3UJA6"/>
<gene>
    <name evidence="1" type="ordered locus">HMU13270</name>
</gene>
<dbReference type="KEGG" id="hms:HMU13270"/>
<dbReference type="STRING" id="679897.HMU13270"/>
<proteinExistence type="predicted"/>
<dbReference type="EMBL" id="FN555004">
    <property type="protein sequence ID" value="CBG40581.1"/>
    <property type="molecule type" value="Genomic_DNA"/>
</dbReference>
<evidence type="ECO:0000313" key="2">
    <source>
        <dbReference type="Proteomes" id="UP000001522"/>
    </source>
</evidence>
<accession>D3UJA6</accession>
<dbReference type="HOGENOM" id="CLU_1432745_0_0_7"/>
<protein>
    <submittedName>
        <fullName evidence="1">Putative outer membrane protein</fullName>
    </submittedName>
</protein>
<reference evidence="1 2" key="1">
    <citation type="journal article" date="2010" name="BMC Genomics">
        <title>Comparative genomics and proteomics of Helicobacter mustelae, an ulcerogenic and carcinogenic gastric pathogen.</title>
        <authorList>
            <person name="O'Toole P.W."/>
            <person name="Snelling W.J."/>
            <person name="Canchaya C."/>
            <person name="Forde B.M."/>
            <person name="Hardie K.R."/>
            <person name="Josenhans C."/>
            <person name="Graham R.L.J."/>
            <person name="McMullan G."/>
            <person name="Parkhill J."/>
            <person name="Belda E."/>
            <person name="Bentley S.D."/>
        </authorList>
    </citation>
    <scope>NUCLEOTIDE SEQUENCE [LARGE SCALE GENOMIC DNA]</scope>
    <source>
        <strain evidence="2">ATCC 43772 / LMG 18044 / NCTC 12198 / 12198</strain>
    </source>
</reference>
<organism evidence="1 2">
    <name type="scientific">Helicobacter mustelae (strain ATCC 43772 / CCUG 25715 / CIP 103759 / LMG 18044 / NCTC 12198 / R85-136P)</name>
    <name type="common">Campylobacter mustelae</name>
    <dbReference type="NCBI Taxonomy" id="679897"/>
    <lineage>
        <taxon>Bacteria</taxon>
        <taxon>Pseudomonadati</taxon>
        <taxon>Campylobacterota</taxon>
        <taxon>Epsilonproteobacteria</taxon>
        <taxon>Campylobacterales</taxon>
        <taxon>Helicobacteraceae</taxon>
        <taxon>Helicobacter</taxon>
    </lineage>
</organism>
<dbReference type="PROSITE" id="PS51257">
    <property type="entry name" value="PROKAR_LIPOPROTEIN"/>
    <property type="match status" value="1"/>
</dbReference>
<dbReference type="InterPro" id="IPR036249">
    <property type="entry name" value="Thioredoxin-like_sf"/>
</dbReference>
<dbReference type="Gene3D" id="3.40.30.10">
    <property type="entry name" value="Glutaredoxin"/>
    <property type="match status" value="1"/>
</dbReference>
<dbReference type="RefSeq" id="WP_013023648.1">
    <property type="nucleotide sequence ID" value="NC_013949.1"/>
</dbReference>
<keyword evidence="2" id="KW-1185">Reference proteome</keyword>
<dbReference type="SUPFAM" id="SSF52833">
    <property type="entry name" value="Thioredoxin-like"/>
    <property type="match status" value="1"/>
</dbReference>